<dbReference type="Proteomes" id="UP000199415">
    <property type="component" value="Unassembled WGS sequence"/>
</dbReference>
<dbReference type="STRING" id="1082479.SAMN05216241_101473"/>
<evidence type="ECO:0000313" key="2">
    <source>
        <dbReference type="Proteomes" id="UP000199415"/>
    </source>
</evidence>
<organism evidence="1 2">
    <name type="scientific">Limimonas halophila</name>
    <dbReference type="NCBI Taxonomy" id="1082479"/>
    <lineage>
        <taxon>Bacteria</taxon>
        <taxon>Pseudomonadati</taxon>
        <taxon>Pseudomonadota</taxon>
        <taxon>Alphaproteobacteria</taxon>
        <taxon>Rhodospirillales</taxon>
        <taxon>Rhodovibrionaceae</taxon>
        <taxon>Limimonas</taxon>
    </lineage>
</organism>
<sequence length="340" mass="35812">MTGRILPPIPGTATIDSLPVAASARVTADVPEAPQELRSAPTGRTVEGTVLGRNNQGHLLVRTQAGVVNLATRYDPPPGTQVMLRLITNGATLQARITAMTTPTQAALLAASRAGGQPPAQNLLDAASLTRIWPALDRALATPETARTLSGARTKGSSAIPTAGTGMAGGLAAFLQALSAGEVRDWLGSALDRLAQADGTLARQLERDFGQLSQLAREPQGDWRVFAFPVAAETGVHQMRLFVREHDGEHPLPETTHHFIVEGELPALGEFQLDGLIQPGRFDMILRTRAALADSVQSDLTAIAAEARRTARLDGSFQLAAGPDWRMMAVPGQGGASIEV</sequence>
<accession>A0A1G7M455</accession>
<evidence type="ECO:0008006" key="3">
    <source>
        <dbReference type="Google" id="ProtNLM"/>
    </source>
</evidence>
<protein>
    <recommendedName>
        <fullName evidence="3">Hook-length control protein FliK</fullName>
    </recommendedName>
</protein>
<dbReference type="RefSeq" id="WP_090018488.1">
    <property type="nucleotide sequence ID" value="NZ_FNCE01000001.1"/>
</dbReference>
<dbReference type="EMBL" id="FNCE01000001">
    <property type="protein sequence ID" value="SDF56421.1"/>
    <property type="molecule type" value="Genomic_DNA"/>
</dbReference>
<reference evidence="1 2" key="1">
    <citation type="submission" date="2016-10" db="EMBL/GenBank/DDBJ databases">
        <authorList>
            <person name="de Groot N.N."/>
        </authorList>
    </citation>
    <scope>NUCLEOTIDE SEQUENCE [LARGE SCALE GENOMIC DNA]</scope>
    <source>
        <strain evidence="1 2">DSM 25584</strain>
    </source>
</reference>
<dbReference type="AlphaFoldDB" id="A0A1G7M455"/>
<gene>
    <name evidence="1" type="ORF">SAMN05216241_101473</name>
</gene>
<dbReference type="OrthoDB" id="8479549at2"/>
<proteinExistence type="predicted"/>
<name>A0A1G7M455_9PROT</name>
<evidence type="ECO:0000313" key="1">
    <source>
        <dbReference type="EMBL" id="SDF56421.1"/>
    </source>
</evidence>
<keyword evidence="2" id="KW-1185">Reference proteome</keyword>